<comment type="caution">
    <text evidence="12">The sequence shown here is derived from an EMBL/GenBank/DDBJ whole genome shotgun (WGS) entry which is preliminary data.</text>
</comment>
<evidence type="ECO:0000256" key="9">
    <source>
        <dbReference type="SAM" id="Phobius"/>
    </source>
</evidence>
<dbReference type="InterPro" id="IPR003439">
    <property type="entry name" value="ABC_transporter-like_ATP-bd"/>
</dbReference>
<dbReference type="Pfam" id="PF00005">
    <property type="entry name" value="ABC_tran"/>
    <property type="match status" value="1"/>
</dbReference>
<keyword evidence="7 9" id="KW-1133">Transmembrane helix</keyword>
<dbReference type="Gene3D" id="3.40.50.300">
    <property type="entry name" value="P-loop containing nucleotide triphosphate hydrolases"/>
    <property type="match status" value="1"/>
</dbReference>
<dbReference type="GO" id="GO:0005886">
    <property type="term" value="C:plasma membrane"/>
    <property type="evidence" value="ECO:0007669"/>
    <property type="project" value="UniProtKB-SubCell"/>
</dbReference>
<evidence type="ECO:0000256" key="7">
    <source>
        <dbReference type="ARBA" id="ARBA00022989"/>
    </source>
</evidence>
<dbReference type="InterPro" id="IPR039421">
    <property type="entry name" value="Type_1_exporter"/>
</dbReference>
<feature type="transmembrane region" description="Helical" evidence="9">
    <location>
        <begin position="52"/>
        <end position="78"/>
    </location>
</feature>
<evidence type="ECO:0000256" key="3">
    <source>
        <dbReference type="ARBA" id="ARBA00022475"/>
    </source>
</evidence>
<dbReference type="InterPro" id="IPR017871">
    <property type="entry name" value="ABC_transporter-like_CS"/>
</dbReference>
<dbReference type="AlphaFoldDB" id="A0A317KX82"/>
<reference evidence="12 13" key="1">
    <citation type="submission" date="2018-05" db="EMBL/GenBank/DDBJ databases">
        <title>Genomic analysis of Gracilibacillus dipsosauri DD1 reveals novel features of a salt-tolerant amylase.</title>
        <authorList>
            <person name="Deutch C.E."/>
            <person name="Yang S."/>
        </authorList>
    </citation>
    <scope>NUCLEOTIDE SEQUENCE [LARGE SCALE GENOMIC DNA]</scope>
    <source>
        <strain evidence="12 13">DD1</strain>
    </source>
</reference>
<evidence type="ECO:0000259" key="10">
    <source>
        <dbReference type="PROSITE" id="PS50893"/>
    </source>
</evidence>
<organism evidence="12 13">
    <name type="scientific">Gracilibacillus dipsosauri</name>
    <dbReference type="NCBI Taxonomy" id="178340"/>
    <lineage>
        <taxon>Bacteria</taxon>
        <taxon>Bacillati</taxon>
        <taxon>Bacillota</taxon>
        <taxon>Bacilli</taxon>
        <taxon>Bacillales</taxon>
        <taxon>Bacillaceae</taxon>
        <taxon>Gracilibacillus</taxon>
    </lineage>
</organism>
<evidence type="ECO:0000313" key="12">
    <source>
        <dbReference type="EMBL" id="PWU67913.1"/>
    </source>
</evidence>
<accession>A0A317KX82</accession>
<gene>
    <name evidence="12" type="ORF">DLJ74_12435</name>
</gene>
<sequence>MKKVFQYAMLYKTAMFIALALMIVELIVELVQPMIMSKIIDDGIIAGDMETIYFYGAILLFMTLAAFIAGISSSFFAAKVSQGVGYDLRKDMFHQLQMFSAMKIEQFQTSTLLTRLTNDVTQIQGLLFAFMRIMLRAPLFIIFGIVMSFTINPSLAFILLSTIPVLFIIMIFLMVKGMNLFRMVQEKIDQVNNIIRENLLAIKLVKAFHRIGFEKKRFSKVNHSLKEQNKKALWVMEMVMPIVMLIMNIAMIVLLWFGAVQLESGSAQAGEVVAIINYATRMLASFGVFSFLLMNLSRGRASAIRINEILNTATDDAVSTTSVKGLVKGGVCFEKVSFQYPKSDQLTLHSISFEVESGQKIGILGETGSGKTTLLHLIPYLYQATSGMIKIDHVPIEKWGNKVRHDITLVPQEGFLFSGTIRENISWGNDHLTAYEIEKVVKEAQLHTFIETLPEKYETLIGQRGVNLSGGQKQRLSIARALADNPSILLLDDSTSALDAATEHLVLEAIRERQCTTFIVSQKISSVIDADQIIILDKGKIKGIGSHEKLMQKLPLYQKMWRSQKKEGIGTNETE</sequence>
<evidence type="ECO:0000256" key="1">
    <source>
        <dbReference type="ARBA" id="ARBA00004651"/>
    </source>
</evidence>
<feature type="transmembrane region" description="Helical" evidence="9">
    <location>
        <begin position="232"/>
        <end position="258"/>
    </location>
</feature>
<dbReference type="PANTHER" id="PTHR43394:SF1">
    <property type="entry name" value="ATP-BINDING CASSETTE SUB-FAMILY B MEMBER 10, MITOCHONDRIAL"/>
    <property type="match status" value="1"/>
</dbReference>
<dbReference type="InterPro" id="IPR011527">
    <property type="entry name" value="ABC1_TM_dom"/>
</dbReference>
<keyword evidence="6 12" id="KW-0067">ATP-binding</keyword>
<feature type="domain" description="ABC transporter" evidence="10">
    <location>
        <begin position="331"/>
        <end position="563"/>
    </location>
</feature>
<dbReference type="InterPro" id="IPR027417">
    <property type="entry name" value="P-loop_NTPase"/>
</dbReference>
<name>A0A317KX82_9BACI</name>
<dbReference type="SMART" id="SM00382">
    <property type="entry name" value="AAA"/>
    <property type="match status" value="1"/>
</dbReference>
<keyword evidence="3" id="KW-1003">Cell membrane</keyword>
<feature type="domain" description="ABC transmembrane type-1" evidence="11">
    <location>
        <begin position="16"/>
        <end position="298"/>
    </location>
</feature>
<dbReference type="SUPFAM" id="SSF90123">
    <property type="entry name" value="ABC transporter transmembrane region"/>
    <property type="match status" value="1"/>
</dbReference>
<evidence type="ECO:0000256" key="8">
    <source>
        <dbReference type="ARBA" id="ARBA00023136"/>
    </source>
</evidence>
<evidence type="ECO:0000256" key="5">
    <source>
        <dbReference type="ARBA" id="ARBA00022741"/>
    </source>
</evidence>
<protein>
    <submittedName>
        <fullName evidence="12">ABC transporter ATP-binding protein</fullName>
    </submittedName>
</protein>
<dbReference type="SUPFAM" id="SSF52540">
    <property type="entry name" value="P-loop containing nucleoside triphosphate hydrolases"/>
    <property type="match status" value="1"/>
</dbReference>
<keyword evidence="2" id="KW-0813">Transport</keyword>
<dbReference type="PROSITE" id="PS00211">
    <property type="entry name" value="ABC_TRANSPORTER_1"/>
    <property type="match status" value="1"/>
</dbReference>
<keyword evidence="4 9" id="KW-0812">Transmembrane</keyword>
<dbReference type="Gene3D" id="1.20.1560.10">
    <property type="entry name" value="ABC transporter type 1, transmembrane domain"/>
    <property type="match status" value="1"/>
</dbReference>
<dbReference type="EMBL" id="QGTD01000011">
    <property type="protein sequence ID" value="PWU67913.1"/>
    <property type="molecule type" value="Genomic_DNA"/>
</dbReference>
<keyword evidence="13" id="KW-1185">Reference proteome</keyword>
<feature type="transmembrane region" description="Helical" evidence="9">
    <location>
        <begin position="133"/>
        <end position="151"/>
    </location>
</feature>
<evidence type="ECO:0000256" key="2">
    <source>
        <dbReference type="ARBA" id="ARBA00022448"/>
    </source>
</evidence>
<dbReference type="CDD" id="cd18548">
    <property type="entry name" value="ABC_6TM_Tm287_like"/>
    <property type="match status" value="1"/>
</dbReference>
<feature type="transmembrane region" description="Helical" evidence="9">
    <location>
        <begin position="278"/>
        <end position="296"/>
    </location>
</feature>
<dbReference type="OrthoDB" id="9770415at2"/>
<feature type="transmembrane region" description="Helical" evidence="9">
    <location>
        <begin position="157"/>
        <end position="175"/>
    </location>
</feature>
<dbReference type="InterPro" id="IPR003593">
    <property type="entry name" value="AAA+_ATPase"/>
</dbReference>
<dbReference type="GO" id="GO:0016887">
    <property type="term" value="F:ATP hydrolysis activity"/>
    <property type="evidence" value="ECO:0007669"/>
    <property type="project" value="InterPro"/>
</dbReference>
<dbReference type="PROSITE" id="PS50929">
    <property type="entry name" value="ABC_TM1F"/>
    <property type="match status" value="1"/>
</dbReference>
<dbReference type="FunFam" id="3.40.50.300:FF:000221">
    <property type="entry name" value="Multidrug ABC transporter ATP-binding protein"/>
    <property type="match status" value="1"/>
</dbReference>
<feature type="transmembrane region" description="Helical" evidence="9">
    <location>
        <begin position="9"/>
        <end position="32"/>
    </location>
</feature>
<proteinExistence type="predicted"/>
<evidence type="ECO:0000259" key="11">
    <source>
        <dbReference type="PROSITE" id="PS50929"/>
    </source>
</evidence>
<keyword evidence="5" id="KW-0547">Nucleotide-binding</keyword>
<comment type="subcellular location">
    <subcellularLocation>
        <location evidence="1">Cell membrane</location>
        <topology evidence="1">Multi-pass membrane protein</topology>
    </subcellularLocation>
</comment>
<evidence type="ECO:0000256" key="4">
    <source>
        <dbReference type="ARBA" id="ARBA00022692"/>
    </source>
</evidence>
<evidence type="ECO:0000256" key="6">
    <source>
        <dbReference type="ARBA" id="ARBA00022840"/>
    </source>
</evidence>
<dbReference type="Proteomes" id="UP000245624">
    <property type="component" value="Unassembled WGS sequence"/>
</dbReference>
<dbReference type="Pfam" id="PF00664">
    <property type="entry name" value="ABC_membrane"/>
    <property type="match status" value="1"/>
</dbReference>
<dbReference type="RefSeq" id="WP_109984713.1">
    <property type="nucleotide sequence ID" value="NZ_QGTD01000011.1"/>
</dbReference>
<dbReference type="GO" id="GO:0015421">
    <property type="term" value="F:ABC-type oligopeptide transporter activity"/>
    <property type="evidence" value="ECO:0007669"/>
    <property type="project" value="TreeGrafter"/>
</dbReference>
<dbReference type="GO" id="GO:0005524">
    <property type="term" value="F:ATP binding"/>
    <property type="evidence" value="ECO:0007669"/>
    <property type="project" value="UniProtKB-KW"/>
</dbReference>
<evidence type="ECO:0000313" key="13">
    <source>
        <dbReference type="Proteomes" id="UP000245624"/>
    </source>
</evidence>
<dbReference type="InterPro" id="IPR036640">
    <property type="entry name" value="ABC1_TM_sf"/>
</dbReference>
<dbReference type="PANTHER" id="PTHR43394">
    <property type="entry name" value="ATP-DEPENDENT PERMEASE MDL1, MITOCHONDRIAL"/>
    <property type="match status" value="1"/>
</dbReference>
<keyword evidence="8 9" id="KW-0472">Membrane</keyword>
<dbReference type="PROSITE" id="PS50893">
    <property type="entry name" value="ABC_TRANSPORTER_2"/>
    <property type="match status" value="1"/>
</dbReference>